<name>A0ABQ7FXT9_DUNSA</name>
<evidence type="ECO:0008006" key="3">
    <source>
        <dbReference type="Google" id="ProtNLM"/>
    </source>
</evidence>
<protein>
    <recommendedName>
        <fullName evidence="3">Encoded protein</fullName>
    </recommendedName>
</protein>
<reference evidence="1" key="1">
    <citation type="submission" date="2017-08" db="EMBL/GenBank/DDBJ databases">
        <authorList>
            <person name="Polle J.E."/>
            <person name="Barry K."/>
            <person name="Cushman J."/>
            <person name="Schmutz J."/>
            <person name="Tran D."/>
            <person name="Hathwaick L.T."/>
            <person name="Yim W.C."/>
            <person name="Jenkins J."/>
            <person name="Mckie-Krisberg Z.M."/>
            <person name="Prochnik S."/>
            <person name="Lindquist E."/>
            <person name="Dockter R.B."/>
            <person name="Adam C."/>
            <person name="Molina H."/>
            <person name="Bunkerborg J."/>
            <person name="Jin E."/>
            <person name="Buchheim M."/>
            <person name="Magnuson J."/>
        </authorList>
    </citation>
    <scope>NUCLEOTIDE SEQUENCE</scope>
    <source>
        <strain evidence="1">CCAP 19/18</strain>
    </source>
</reference>
<comment type="caution">
    <text evidence="1">The sequence shown here is derived from an EMBL/GenBank/DDBJ whole genome shotgun (WGS) entry which is preliminary data.</text>
</comment>
<dbReference type="Proteomes" id="UP000815325">
    <property type="component" value="Unassembled WGS sequence"/>
</dbReference>
<organism evidence="1 2">
    <name type="scientific">Dunaliella salina</name>
    <name type="common">Green alga</name>
    <name type="synonym">Protococcus salinus</name>
    <dbReference type="NCBI Taxonomy" id="3046"/>
    <lineage>
        <taxon>Eukaryota</taxon>
        <taxon>Viridiplantae</taxon>
        <taxon>Chlorophyta</taxon>
        <taxon>core chlorophytes</taxon>
        <taxon>Chlorophyceae</taxon>
        <taxon>CS clade</taxon>
        <taxon>Chlamydomonadales</taxon>
        <taxon>Dunaliellaceae</taxon>
        <taxon>Dunaliella</taxon>
    </lineage>
</organism>
<keyword evidence="2" id="KW-1185">Reference proteome</keyword>
<sequence length="125" mass="14189">MKEMWAKHKCWMPMHKVLDANVLLPLRWVASICLSHSAKCMSEEALSVCTPLPTGICSVLSSTWHVTFAKSPVSKRLMEGTQPPLMMAHHHAHTAVLHSTNHALYVLTTKKHSHWAYYRRHGLTP</sequence>
<accession>A0ABQ7FXT9</accession>
<evidence type="ECO:0000313" key="2">
    <source>
        <dbReference type="Proteomes" id="UP000815325"/>
    </source>
</evidence>
<proteinExistence type="predicted"/>
<evidence type="ECO:0000313" key="1">
    <source>
        <dbReference type="EMBL" id="KAF5827175.1"/>
    </source>
</evidence>
<gene>
    <name evidence="1" type="ORF">DUNSADRAFT_1195</name>
</gene>
<dbReference type="EMBL" id="MU070573">
    <property type="protein sequence ID" value="KAF5827175.1"/>
    <property type="molecule type" value="Genomic_DNA"/>
</dbReference>